<evidence type="ECO:0000256" key="2">
    <source>
        <dbReference type="ARBA" id="ARBA00023002"/>
    </source>
</evidence>
<dbReference type="Proteomes" id="UP001061298">
    <property type="component" value="Chromosome"/>
</dbReference>
<dbReference type="InterPro" id="IPR001613">
    <property type="entry name" value="Flavin_amine_oxidase"/>
</dbReference>
<reference evidence="5" key="1">
    <citation type="submission" date="2022-10" db="EMBL/GenBank/DDBJ databases">
        <authorList>
            <person name="Mo P."/>
        </authorList>
    </citation>
    <scope>NUCLEOTIDE SEQUENCE</scope>
    <source>
        <strain evidence="5">HUAS 13-4</strain>
    </source>
</reference>
<dbReference type="Gene3D" id="1.20.1440.240">
    <property type="match status" value="1"/>
</dbReference>
<dbReference type="InterPro" id="IPR002937">
    <property type="entry name" value="Amino_oxidase"/>
</dbReference>
<evidence type="ECO:0000259" key="4">
    <source>
        <dbReference type="Pfam" id="PF01593"/>
    </source>
</evidence>
<comment type="cofactor">
    <cofactor evidence="1">
        <name>FAD</name>
        <dbReference type="ChEBI" id="CHEBI:57692"/>
    </cofactor>
</comment>
<proteinExistence type="predicted"/>
<evidence type="ECO:0000256" key="3">
    <source>
        <dbReference type="SAM" id="MobiDB-lite"/>
    </source>
</evidence>
<dbReference type="Gene3D" id="3.50.50.60">
    <property type="entry name" value="FAD/NAD(P)-binding domain"/>
    <property type="match status" value="1"/>
</dbReference>
<keyword evidence="2" id="KW-0560">Oxidoreductase</keyword>
<accession>A0ABY6E7L9</accession>
<dbReference type="PANTHER" id="PTHR10742:SF342">
    <property type="entry name" value="AMINE OXIDASE"/>
    <property type="match status" value="1"/>
</dbReference>
<dbReference type="InterPro" id="IPR050281">
    <property type="entry name" value="Flavin_monoamine_oxidase"/>
</dbReference>
<feature type="region of interest" description="Disordered" evidence="3">
    <location>
        <begin position="1"/>
        <end position="31"/>
    </location>
</feature>
<organism evidence="5 6">
    <name type="scientific">Streptomyces cynarae</name>
    <dbReference type="NCBI Taxonomy" id="2981134"/>
    <lineage>
        <taxon>Bacteria</taxon>
        <taxon>Bacillati</taxon>
        <taxon>Actinomycetota</taxon>
        <taxon>Actinomycetes</taxon>
        <taxon>Kitasatosporales</taxon>
        <taxon>Streptomycetaceae</taxon>
        <taxon>Streptomyces</taxon>
    </lineage>
</organism>
<name>A0ABY6E7L9_9ACTN</name>
<evidence type="ECO:0000313" key="6">
    <source>
        <dbReference type="Proteomes" id="UP001061298"/>
    </source>
</evidence>
<evidence type="ECO:0000313" key="5">
    <source>
        <dbReference type="EMBL" id="UXY22624.1"/>
    </source>
</evidence>
<dbReference type="InterPro" id="IPR036188">
    <property type="entry name" value="FAD/NAD-bd_sf"/>
</dbReference>
<dbReference type="EMBL" id="CP106793">
    <property type="protein sequence ID" value="UXY22624.1"/>
    <property type="molecule type" value="Genomic_DNA"/>
</dbReference>
<keyword evidence="6" id="KW-1185">Reference proteome</keyword>
<sequence>MRTTTPWESTEPLPERSTPAALSAVPADGLPDATRPRRRVLVIGAGMAGLVAGYELLRRGHEPLILEARARVGGRIHTVRDLAPGLYAEFGAMRIPRVHALTLGYCREFGLALRPGTARSPRTLAYVGGRRLTLEEAEADPRLLPFPLASYEANRTREEMWREATEEIRDLYQREGKEALEALAAKYDAYSIRGFLKARGWSEGAIERYAVMSFSESTLNTAVMQEFREVIGEAYDDVQEVVGGMDRLPMAFYERLAPHIRFGVEVIALEQDGTSVTVRARVGGDRISFTGDEAICTLPFSVLRGLEVNPPFSHGKQKAVRQLHYDAATKIFFQVRRPFWEETDGIRGGTTVTDLPVRRVIYPAHPGSPRSRTVLLASYTWGQDALQWSAMSPDQRVERALRDVSRIHPEILDEFEAGISHSWYQDPYAMGAYALFEPEQQTSLAADINRSEGRIHFAGEHCSQWPAWIEGAVESGIRAARRIHLGQTV</sequence>
<dbReference type="RefSeq" id="WP_263232693.1">
    <property type="nucleotide sequence ID" value="NZ_CP106793.1"/>
</dbReference>
<feature type="domain" description="Amine oxidase" evidence="4">
    <location>
        <begin position="47"/>
        <end position="483"/>
    </location>
</feature>
<dbReference type="PANTHER" id="PTHR10742">
    <property type="entry name" value="FLAVIN MONOAMINE OXIDASE"/>
    <property type="match status" value="1"/>
</dbReference>
<dbReference type="PRINTS" id="PR00757">
    <property type="entry name" value="AMINEOXDASEF"/>
</dbReference>
<gene>
    <name evidence="5" type="ORF">N8I84_30900</name>
</gene>
<evidence type="ECO:0000256" key="1">
    <source>
        <dbReference type="ARBA" id="ARBA00001974"/>
    </source>
</evidence>
<dbReference type="SUPFAM" id="SSF54373">
    <property type="entry name" value="FAD-linked reductases, C-terminal domain"/>
    <property type="match status" value="1"/>
</dbReference>
<dbReference type="SUPFAM" id="SSF51905">
    <property type="entry name" value="FAD/NAD(P)-binding domain"/>
    <property type="match status" value="1"/>
</dbReference>
<protein>
    <submittedName>
        <fullName evidence="5">Flavin monoamine oxidase family protein</fullName>
    </submittedName>
</protein>
<dbReference type="Pfam" id="PF01593">
    <property type="entry name" value="Amino_oxidase"/>
    <property type="match status" value="1"/>
</dbReference>
<dbReference type="Gene3D" id="3.90.660.10">
    <property type="match status" value="1"/>
</dbReference>